<dbReference type="PRINTS" id="PR00420">
    <property type="entry name" value="RNGMNOXGNASE"/>
</dbReference>
<comment type="caution">
    <text evidence="5">The sequence shown here is derived from an EMBL/GenBank/DDBJ whole genome shotgun (WGS) entry which is preliminary data.</text>
</comment>
<dbReference type="PANTHER" id="PTHR46028:SF7">
    <property type="entry name" value="KYNURENINE 3-MONOOXYGENASE-RELATED"/>
    <property type="match status" value="1"/>
</dbReference>
<proteinExistence type="predicted"/>
<accession>A0ABQ7GAI9</accession>
<keyword evidence="3" id="KW-1133">Transmembrane helix</keyword>
<evidence type="ECO:0000256" key="3">
    <source>
        <dbReference type="SAM" id="Phobius"/>
    </source>
</evidence>
<protein>
    <recommendedName>
        <fullName evidence="4">FAD-binding domain-containing protein</fullName>
    </recommendedName>
</protein>
<dbReference type="PANTHER" id="PTHR46028">
    <property type="entry name" value="KYNURENINE 3-MONOOXYGENASE"/>
    <property type="match status" value="1"/>
</dbReference>
<evidence type="ECO:0000256" key="1">
    <source>
        <dbReference type="ARBA" id="ARBA00023033"/>
    </source>
</evidence>
<keyword evidence="1" id="KW-0560">Oxidoreductase</keyword>
<dbReference type="Proteomes" id="UP000815325">
    <property type="component" value="Unassembled WGS sequence"/>
</dbReference>
<evidence type="ECO:0000259" key="4">
    <source>
        <dbReference type="Pfam" id="PF01494"/>
    </source>
</evidence>
<dbReference type="Gene3D" id="3.50.50.60">
    <property type="entry name" value="FAD/NAD(P)-binding domain"/>
    <property type="match status" value="1"/>
</dbReference>
<dbReference type="InterPro" id="IPR002938">
    <property type="entry name" value="FAD-bd"/>
</dbReference>
<evidence type="ECO:0000256" key="2">
    <source>
        <dbReference type="SAM" id="MobiDB-lite"/>
    </source>
</evidence>
<reference evidence="5" key="1">
    <citation type="submission" date="2017-08" db="EMBL/GenBank/DDBJ databases">
        <authorList>
            <person name="Polle J.E."/>
            <person name="Barry K."/>
            <person name="Cushman J."/>
            <person name="Schmutz J."/>
            <person name="Tran D."/>
            <person name="Hathwaick L.T."/>
            <person name="Yim W.C."/>
            <person name="Jenkins J."/>
            <person name="Mckie-Krisberg Z.M."/>
            <person name="Prochnik S."/>
            <person name="Lindquist E."/>
            <person name="Dockter R.B."/>
            <person name="Adam C."/>
            <person name="Molina H."/>
            <person name="Bunkerborg J."/>
            <person name="Jin E."/>
            <person name="Buchheim M."/>
            <person name="Magnuson J."/>
        </authorList>
    </citation>
    <scope>NUCLEOTIDE SEQUENCE</scope>
    <source>
        <strain evidence="5">CCAP 19/18</strain>
    </source>
</reference>
<keyword evidence="1" id="KW-0503">Monooxygenase</keyword>
<dbReference type="EMBL" id="MU069934">
    <property type="protein sequence ID" value="KAF5831619.1"/>
    <property type="molecule type" value="Genomic_DNA"/>
</dbReference>
<evidence type="ECO:0000313" key="6">
    <source>
        <dbReference type="Proteomes" id="UP000815325"/>
    </source>
</evidence>
<name>A0ABQ7GAI9_DUNSA</name>
<feature type="transmembrane region" description="Helical" evidence="3">
    <location>
        <begin position="512"/>
        <end position="535"/>
    </location>
</feature>
<organism evidence="5 6">
    <name type="scientific">Dunaliella salina</name>
    <name type="common">Green alga</name>
    <name type="synonym">Protococcus salinus</name>
    <dbReference type="NCBI Taxonomy" id="3046"/>
    <lineage>
        <taxon>Eukaryota</taxon>
        <taxon>Viridiplantae</taxon>
        <taxon>Chlorophyta</taxon>
        <taxon>core chlorophytes</taxon>
        <taxon>Chlorophyceae</taxon>
        <taxon>CS clade</taxon>
        <taxon>Chlamydomonadales</taxon>
        <taxon>Dunaliellaceae</taxon>
        <taxon>Dunaliella</taxon>
    </lineage>
</organism>
<feature type="region of interest" description="Disordered" evidence="2">
    <location>
        <begin position="21"/>
        <end position="40"/>
    </location>
</feature>
<dbReference type="Pfam" id="PF01494">
    <property type="entry name" value="FAD_binding_3"/>
    <property type="match status" value="1"/>
</dbReference>
<dbReference type="SUPFAM" id="SSF51905">
    <property type="entry name" value="FAD/NAD(P)-binding domain"/>
    <property type="match status" value="1"/>
</dbReference>
<dbReference type="InterPro" id="IPR036188">
    <property type="entry name" value="FAD/NAD-bd_sf"/>
</dbReference>
<evidence type="ECO:0000313" key="5">
    <source>
        <dbReference type="EMBL" id="KAF5831619.1"/>
    </source>
</evidence>
<gene>
    <name evidence="5" type="ORF">DUNSADRAFT_12810</name>
</gene>
<keyword evidence="3" id="KW-0812">Transmembrane</keyword>
<sequence>MLGRSPQFAVQQHSWHQLPTSCLQPKPLRHSPSGQRSDLSCRSVVELSGDTSDTQEASTSSRGRILIVGAGPAGCLCAALMSQRGYTVDVFEQRQQPKPADTRSHRSYPMVLSSRSAQGFKEAGLQLPLPEPQAAIFMPNGKLEMLWEDSDYCKQYIVDRVAFGKHMFEATRQQYGSRITWHWGHALQRVDLDQRVATFTSSSDPAAALSQGSTSSSADAPATSTTTAVSYELLIGADGAGSKLRQLMQNTVPGMSVDLLFHNRSTYKTYHGLSCEQGSLELVPGFLSHEHSRYLYTFNAKNMPTLVIWRQADGKASGMLTRAPSYDAQELRTKISSAYPQIPQEWAESIVAQTCDTSGQPPSPFGRLMSTTRLDGPRCVLLGDAGHPMTSTLAQGCNLALESVRVFARSLDSVSGDLDQAPAAFTSARLEDVHAMQTMEYMQILSSNAPGATASALERMSAKATMLGSALLTLGLHKLMPSSFPAPVYLLDGLRDARVPYKRVLETMRMHAAALIALAAALLTGAANQAVYLAAEMS</sequence>
<keyword evidence="6" id="KW-1185">Reference proteome</keyword>
<feature type="domain" description="FAD-binding" evidence="4">
    <location>
        <begin position="65"/>
        <end position="411"/>
    </location>
</feature>
<keyword evidence="3" id="KW-0472">Membrane</keyword>